<feature type="domain" description="Protein kinase" evidence="8">
    <location>
        <begin position="108"/>
        <end position="373"/>
    </location>
</feature>
<evidence type="ECO:0000256" key="6">
    <source>
        <dbReference type="SAM" id="MobiDB-lite"/>
    </source>
</evidence>
<dbReference type="PROSITE" id="PS50011">
    <property type="entry name" value="PROTEIN_KINASE_DOM"/>
    <property type="match status" value="1"/>
</dbReference>
<proteinExistence type="predicted"/>
<keyword evidence="3 9" id="KW-0418">Kinase</keyword>
<dbReference type="AlphaFoldDB" id="A0A5C6X7X4"/>
<comment type="caution">
    <text evidence="9">The sequence shown here is derived from an EMBL/GenBank/DDBJ whole genome shotgun (WGS) entry which is preliminary data.</text>
</comment>
<dbReference type="Gene3D" id="1.10.510.10">
    <property type="entry name" value="Transferase(Phosphotransferase) domain 1"/>
    <property type="match status" value="1"/>
</dbReference>
<feature type="non-terminal residue" evidence="9">
    <location>
        <position position="559"/>
    </location>
</feature>
<keyword evidence="4 5" id="KW-0067">ATP-binding</keyword>
<evidence type="ECO:0000259" key="8">
    <source>
        <dbReference type="PROSITE" id="PS50011"/>
    </source>
</evidence>
<feature type="region of interest" description="Disordered" evidence="6">
    <location>
        <begin position="484"/>
        <end position="559"/>
    </location>
</feature>
<dbReference type="OrthoDB" id="9779541at2"/>
<keyword evidence="2 5" id="KW-0547">Nucleotide-binding</keyword>
<keyword evidence="7" id="KW-0812">Transmembrane</keyword>
<keyword evidence="1" id="KW-0808">Transferase</keyword>
<dbReference type="CDD" id="cd14014">
    <property type="entry name" value="STKc_PknB_like"/>
    <property type="match status" value="1"/>
</dbReference>
<gene>
    <name evidence="9" type="ORF">FRC96_16530</name>
</gene>
<feature type="compositionally biased region" description="Low complexity" evidence="6">
    <location>
        <begin position="386"/>
        <end position="431"/>
    </location>
</feature>
<dbReference type="PANTHER" id="PTHR43289:SF6">
    <property type="entry name" value="SERINE_THREONINE-PROTEIN KINASE NEKL-3"/>
    <property type="match status" value="1"/>
</dbReference>
<evidence type="ECO:0000313" key="9">
    <source>
        <dbReference type="EMBL" id="TXD32748.1"/>
    </source>
</evidence>
<keyword evidence="7" id="KW-1133">Transmembrane helix</keyword>
<evidence type="ECO:0000256" key="2">
    <source>
        <dbReference type="ARBA" id="ARBA00022741"/>
    </source>
</evidence>
<dbReference type="GO" id="GO:0004674">
    <property type="term" value="F:protein serine/threonine kinase activity"/>
    <property type="evidence" value="ECO:0007669"/>
    <property type="project" value="TreeGrafter"/>
</dbReference>
<dbReference type="PANTHER" id="PTHR43289">
    <property type="entry name" value="MITOGEN-ACTIVATED PROTEIN KINASE KINASE KINASE 20-RELATED"/>
    <property type="match status" value="1"/>
</dbReference>
<dbReference type="PROSITE" id="PS00107">
    <property type="entry name" value="PROTEIN_KINASE_ATP"/>
    <property type="match status" value="1"/>
</dbReference>
<keyword evidence="7" id="KW-0472">Membrane</keyword>
<dbReference type="Pfam" id="PF00069">
    <property type="entry name" value="Pkinase"/>
    <property type="match status" value="1"/>
</dbReference>
<name>A0A5C6X7X4_9DELT</name>
<sequence>MTARLMFIQDAAPLARARVRLPGTSEEFELDEEGRVELALSGGAHTLEIFTEDGWKTTRVEVTPQKSLMVVEIGQASAQAHADTLAAYGQPLNSTGPQAPPTLMGDRYRLDQVLGRGGMGVVYLATDTRLNRQVALKMLSEALRENPEARRLFLEEARAMATLTHPNLVAVHDVTSFDDRDVIITELVRGKNLDELLEANGPLPLDLTLEAGFQLATAVAFLHEQGIIHRDLKPANAILEPEGKLKLIDFGLARSIDHLMARGTAVRGTPAYMAPEQILGPQITDRTDVYQLGVTLYELLCKELPFEMTGSGLLAHINKPAIELRSRRADVPDELHQLIHRCILPEPDQRPTAAELAQELSAICQLCFGHPLSAPSLTGRVSGAMAAASTTTPTSQPSSTPAPSVGPTAASPQLPATPTAATPTTDATGQPHNLRGRILILAALGVAIIVAMSVAAFLIARDSANSSEPDPTSDPLVASAASADLPEAPDNAPPPEATAEPTPDAPDARAQARQAATLAAATITEHAQLASAEPSPAPEDDTRAPDPQPARGAARQASG</sequence>
<reference evidence="9 10" key="1">
    <citation type="submission" date="2019-08" db="EMBL/GenBank/DDBJ databases">
        <title>Bradymonadales sp. TMQ2.</title>
        <authorList>
            <person name="Liang Q."/>
        </authorList>
    </citation>
    <scope>NUCLEOTIDE SEQUENCE [LARGE SCALE GENOMIC DNA]</scope>
    <source>
        <strain evidence="9 10">TMQ2</strain>
    </source>
</reference>
<dbReference type="RefSeq" id="WP_146976051.1">
    <property type="nucleotide sequence ID" value="NZ_VOSL01000112.1"/>
</dbReference>
<dbReference type="InterPro" id="IPR011009">
    <property type="entry name" value="Kinase-like_dom_sf"/>
</dbReference>
<dbReference type="SMART" id="SM00220">
    <property type="entry name" value="S_TKc"/>
    <property type="match status" value="1"/>
</dbReference>
<feature type="compositionally biased region" description="Low complexity" evidence="6">
    <location>
        <begin position="508"/>
        <end position="521"/>
    </location>
</feature>
<feature type="region of interest" description="Disordered" evidence="6">
    <location>
        <begin position="385"/>
        <end position="431"/>
    </location>
</feature>
<evidence type="ECO:0000313" key="10">
    <source>
        <dbReference type="Proteomes" id="UP000321046"/>
    </source>
</evidence>
<feature type="transmembrane region" description="Helical" evidence="7">
    <location>
        <begin position="438"/>
        <end position="460"/>
    </location>
</feature>
<protein>
    <submittedName>
        <fullName evidence="9">Protein kinase</fullName>
    </submittedName>
</protein>
<evidence type="ECO:0000256" key="1">
    <source>
        <dbReference type="ARBA" id="ARBA00022679"/>
    </source>
</evidence>
<dbReference type="GO" id="GO:0005524">
    <property type="term" value="F:ATP binding"/>
    <property type="evidence" value="ECO:0007669"/>
    <property type="project" value="UniProtKB-UniRule"/>
</dbReference>
<dbReference type="Proteomes" id="UP000321046">
    <property type="component" value="Unassembled WGS sequence"/>
</dbReference>
<evidence type="ECO:0000256" key="3">
    <source>
        <dbReference type="ARBA" id="ARBA00022777"/>
    </source>
</evidence>
<organism evidence="9 10">
    <name type="scientific">Lujinxingia vulgaris</name>
    <dbReference type="NCBI Taxonomy" id="2600176"/>
    <lineage>
        <taxon>Bacteria</taxon>
        <taxon>Deltaproteobacteria</taxon>
        <taxon>Bradymonadales</taxon>
        <taxon>Lujinxingiaceae</taxon>
        <taxon>Lujinxingia</taxon>
    </lineage>
</organism>
<dbReference type="InterPro" id="IPR017441">
    <property type="entry name" value="Protein_kinase_ATP_BS"/>
</dbReference>
<dbReference type="InterPro" id="IPR000719">
    <property type="entry name" value="Prot_kinase_dom"/>
</dbReference>
<dbReference type="EMBL" id="VOSL01000112">
    <property type="protein sequence ID" value="TXD32748.1"/>
    <property type="molecule type" value="Genomic_DNA"/>
</dbReference>
<evidence type="ECO:0000256" key="4">
    <source>
        <dbReference type="ARBA" id="ARBA00022840"/>
    </source>
</evidence>
<feature type="binding site" evidence="5">
    <location>
        <position position="137"/>
    </location>
    <ligand>
        <name>ATP</name>
        <dbReference type="ChEBI" id="CHEBI:30616"/>
    </ligand>
</feature>
<evidence type="ECO:0000256" key="7">
    <source>
        <dbReference type="SAM" id="Phobius"/>
    </source>
</evidence>
<accession>A0A5C6X7X4</accession>
<dbReference type="Gene3D" id="3.30.200.20">
    <property type="entry name" value="Phosphorylase Kinase, domain 1"/>
    <property type="match status" value="1"/>
</dbReference>
<evidence type="ECO:0000256" key="5">
    <source>
        <dbReference type="PROSITE-ProRule" id="PRU10141"/>
    </source>
</evidence>
<dbReference type="SUPFAM" id="SSF56112">
    <property type="entry name" value="Protein kinase-like (PK-like)"/>
    <property type="match status" value="1"/>
</dbReference>